<comment type="caution">
    <text evidence="4">The sequence shown here is derived from an EMBL/GenBank/DDBJ whole genome shotgun (WGS) entry which is preliminary data.</text>
</comment>
<dbReference type="Pfam" id="PF00571">
    <property type="entry name" value="CBS"/>
    <property type="match status" value="5"/>
</dbReference>
<dbReference type="SMART" id="SM00116">
    <property type="entry name" value="CBS"/>
    <property type="match status" value="7"/>
</dbReference>
<evidence type="ECO:0000256" key="2">
    <source>
        <dbReference type="PROSITE-ProRule" id="PRU00703"/>
    </source>
</evidence>
<dbReference type="PANTHER" id="PTHR43080:SF2">
    <property type="entry name" value="CBS DOMAIN-CONTAINING PROTEIN"/>
    <property type="match status" value="1"/>
</dbReference>
<protein>
    <submittedName>
        <fullName evidence="4">CBS domain-containing protein</fullName>
    </submittedName>
</protein>
<keyword evidence="5" id="KW-1185">Reference proteome</keyword>
<dbReference type="Proteomes" id="UP000554766">
    <property type="component" value="Unassembled WGS sequence"/>
</dbReference>
<feature type="domain" description="CBS" evidence="3">
    <location>
        <begin position="341"/>
        <end position="398"/>
    </location>
</feature>
<feature type="domain" description="CBS" evidence="3">
    <location>
        <begin position="90"/>
        <end position="149"/>
    </location>
</feature>
<sequence>MSQSQITRKEVEKLVEKPVPQYVRDVVEHPPFRVTPNTTLETLAAYLRKFPVDVVPVFRSVFSEEVAGVVYPHTALLLKSKKSDDKVGEFVNPPIFVKESWKIENVLEILTSEAKWGAVVVDEEGKYVGVVTLRGLLSALLLREPKAKSVAAVYTPAEEKKSRAGFVKAIEKVSRIFKKLTGGEVDGYVVLNREGGVAGILTVWDLVKSRRWYKGAGAPRAIFGTRVTRGESKSSGVARVWRLMFRGAAVATPDTPIEEVARFMATTGLYIAPVVNREGKAIGVVTAWDVIHAYLYGPKEGREDVEVKRVAEVQVAKPHVEEAIRLRPSKHVTGLRARDVMLTDVPVVNLRDPLSRIRKVFLRTGASILAVVDDEGKVTGFITRRDFLTYIAEKSLGYWKRQRGKMLILKEQVMPGERAKLLVEEGTAGDVMKTEYPTAPPDATVEEIAYKMLAAGTDYVVIVDEKGTSVGVVTKNELLKAFKERGRDVKVGELMAPAEVATADLFHSLHSVIRKINAYELDGVVVKEGAEVKGVMTVDDLTLRPVEESLRGEKLVFFTKTGVRRAVRTGLSRLRYSKIGIITAIDVMRPVDHAVSADANAKEVIDKLFEQGVLPVYNEKGELVGVLNKMDVVKELARVYVTYAMPEKVKEAEKAEARAR</sequence>
<dbReference type="EMBL" id="JAAVJF010000005">
    <property type="protein sequence ID" value="NYR16419.1"/>
    <property type="molecule type" value="Genomic_DNA"/>
</dbReference>
<accession>A0A7L4PBS6</accession>
<keyword evidence="1 2" id="KW-0129">CBS domain</keyword>
<feature type="domain" description="CBS" evidence="3">
    <location>
        <begin position="244"/>
        <end position="300"/>
    </location>
</feature>
<dbReference type="PROSITE" id="PS51371">
    <property type="entry name" value="CBS"/>
    <property type="match status" value="4"/>
</dbReference>
<evidence type="ECO:0000259" key="3">
    <source>
        <dbReference type="PROSITE" id="PS51371"/>
    </source>
</evidence>
<dbReference type="Gene3D" id="3.10.580.10">
    <property type="entry name" value="CBS-domain"/>
    <property type="match status" value="4"/>
</dbReference>
<dbReference type="InterPro" id="IPR000644">
    <property type="entry name" value="CBS_dom"/>
</dbReference>
<dbReference type="SUPFAM" id="SSF54631">
    <property type="entry name" value="CBS-domain pair"/>
    <property type="match status" value="4"/>
</dbReference>
<dbReference type="InterPro" id="IPR051257">
    <property type="entry name" value="Diverse_CBS-Domain"/>
</dbReference>
<dbReference type="OMA" id="FHRESER"/>
<feature type="domain" description="CBS" evidence="3">
    <location>
        <begin position="432"/>
        <end position="489"/>
    </location>
</feature>
<evidence type="ECO:0000313" key="5">
    <source>
        <dbReference type="Proteomes" id="UP000554766"/>
    </source>
</evidence>
<dbReference type="PANTHER" id="PTHR43080">
    <property type="entry name" value="CBS DOMAIN-CONTAINING PROTEIN CBSX3, MITOCHONDRIAL"/>
    <property type="match status" value="1"/>
</dbReference>
<dbReference type="RefSeq" id="WP_011901118.1">
    <property type="nucleotide sequence ID" value="NZ_JAAVJF010000005.1"/>
</dbReference>
<name>A0A7L4PBS6_9CREN</name>
<dbReference type="AlphaFoldDB" id="A0A7L4PBS6"/>
<reference evidence="4 5" key="1">
    <citation type="journal article" date="2020" name="Nat. Commun.">
        <title>The structures of two archaeal type IV pili illuminate evolutionary relationships.</title>
        <authorList>
            <person name="Wang F."/>
            <person name="Baquero D.P."/>
            <person name="Su Z."/>
            <person name="Beltran L.C."/>
            <person name="Prangishvili D."/>
            <person name="Krupovic M."/>
            <person name="Egelman E.H."/>
        </authorList>
    </citation>
    <scope>NUCLEOTIDE SEQUENCE [LARGE SCALE GENOMIC DNA]</scope>
    <source>
        <strain evidence="4 5">2GA</strain>
    </source>
</reference>
<dbReference type="GeneID" id="5056046"/>
<proteinExistence type="predicted"/>
<gene>
    <name evidence="4" type="ORF">HC235_10860</name>
</gene>
<organism evidence="4 5">
    <name type="scientific">Pyrobaculum arsenaticum</name>
    <dbReference type="NCBI Taxonomy" id="121277"/>
    <lineage>
        <taxon>Archaea</taxon>
        <taxon>Thermoproteota</taxon>
        <taxon>Thermoprotei</taxon>
        <taxon>Thermoproteales</taxon>
        <taxon>Thermoproteaceae</taxon>
        <taxon>Pyrobaculum</taxon>
    </lineage>
</organism>
<evidence type="ECO:0000256" key="1">
    <source>
        <dbReference type="ARBA" id="ARBA00023122"/>
    </source>
</evidence>
<dbReference type="CDD" id="cd02205">
    <property type="entry name" value="CBS_pair_SF"/>
    <property type="match status" value="3"/>
</dbReference>
<evidence type="ECO:0000313" key="4">
    <source>
        <dbReference type="EMBL" id="NYR16419.1"/>
    </source>
</evidence>
<dbReference type="InterPro" id="IPR046342">
    <property type="entry name" value="CBS_dom_sf"/>
</dbReference>